<name>A0A8S3RGD8_MYTED</name>
<gene>
    <name evidence="1" type="ORF">MEDL_22560</name>
</gene>
<dbReference type="EMBL" id="CAJPWZ010001105">
    <property type="protein sequence ID" value="CAG2208358.1"/>
    <property type="molecule type" value="Genomic_DNA"/>
</dbReference>
<dbReference type="Proteomes" id="UP000683360">
    <property type="component" value="Unassembled WGS sequence"/>
</dbReference>
<reference evidence="1" key="1">
    <citation type="submission" date="2021-03" db="EMBL/GenBank/DDBJ databases">
        <authorList>
            <person name="Bekaert M."/>
        </authorList>
    </citation>
    <scope>NUCLEOTIDE SEQUENCE</scope>
</reference>
<evidence type="ECO:0000313" key="1">
    <source>
        <dbReference type="EMBL" id="CAG2208358.1"/>
    </source>
</evidence>
<organism evidence="1 2">
    <name type="scientific">Mytilus edulis</name>
    <name type="common">Blue mussel</name>
    <dbReference type="NCBI Taxonomy" id="6550"/>
    <lineage>
        <taxon>Eukaryota</taxon>
        <taxon>Metazoa</taxon>
        <taxon>Spiralia</taxon>
        <taxon>Lophotrochozoa</taxon>
        <taxon>Mollusca</taxon>
        <taxon>Bivalvia</taxon>
        <taxon>Autobranchia</taxon>
        <taxon>Pteriomorphia</taxon>
        <taxon>Mytilida</taxon>
        <taxon>Mytiloidea</taxon>
        <taxon>Mytilidae</taxon>
        <taxon>Mytilinae</taxon>
        <taxon>Mytilus</taxon>
    </lineage>
</organism>
<comment type="caution">
    <text evidence="1">The sequence shown here is derived from an EMBL/GenBank/DDBJ whole genome shotgun (WGS) entry which is preliminary data.</text>
</comment>
<dbReference type="AlphaFoldDB" id="A0A8S3RGD8"/>
<sequence length="173" mass="19637">MSLPTSKNGIKPTSDNIGRASAIFCYPRLSSSPNCNVLIVDGHQTTGFNQINNTNKVSHLLFTSDKLTTSGYTSIANNQKGLGSFPDEQCKSSFNTYYFTQDVSQRIIMKRIRFTKKPPKIKKIVYDGKRRQTKYVRLDASISSKHEDTVIEKDCGDIFKQKPDISKFERDLR</sequence>
<accession>A0A8S3RGD8</accession>
<keyword evidence="2" id="KW-1185">Reference proteome</keyword>
<proteinExistence type="predicted"/>
<evidence type="ECO:0000313" key="2">
    <source>
        <dbReference type="Proteomes" id="UP000683360"/>
    </source>
</evidence>
<protein>
    <submittedName>
        <fullName evidence="1">Uncharacterized protein</fullName>
    </submittedName>
</protein>